<gene>
    <name evidence="1" type="ORF">HU200_005082</name>
</gene>
<dbReference type="SUPFAM" id="SSF52047">
    <property type="entry name" value="RNI-like"/>
    <property type="match status" value="1"/>
</dbReference>
<sequence>MPSTRSRSLFACREHVGSFDVGAFTNVSAPPSPSMSIDSSLVNVVSPNIIVVKEKCGGEYEDVLRAMAKKVVDRSDGQLEVFIGEGFVVDDGLLNYIRENISIKGFLQAITNFPLLVELKLSECGDMGGRATYEAVGKACQNLRNFELVKKLSWSYSSAPDFAGYNLHDEEAHGIATMHGLRSLKISGSHSMSNKALGAILENCPHLESLDLHSCFNIVMDDGIRAKYAGITISVSPNDVNLSTDSFLVDDGYDYFDWLDDNYPPSESEEDYSDKYYDQRQRARLLDGRRFAAGKEGEGCLCVMNLPCAIYICNSMEAGGDAQPAIEPAATRDWSELQRDAIASVFAKLGAFDILMGVGLVCHSWLNAAMVPELWWSINMAHPYQDFGVSMIMTTHQLIAS</sequence>
<reference evidence="1" key="1">
    <citation type="submission" date="2020-07" db="EMBL/GenBank/DDBJ databases">
        <title>Genome sequence and genetic diversity analysis of an under-domesticated orphan crop, white fonio (Digitaria exilis).</title>
        <authorList>
            <person name="Bennetzen J.L."/>
            <person name="Chen S."/>
            <person name="Ma X."/>
            <person name="Wang X."/>
            <person name="Yssel A.E.J."/>
            <person name="Chaluvadi S.R."/>
            <person name="Johnson M."/>
            <person name="Gangashetty P."/>
            <person name="Hamidou F."/>
            <person name="Sanogo M.D."/>
            <person name="Zwaenepoel A."/>
            <person name="Wallace J."/>
            <person name="Van De Peer Y."/>
            <person name="Van Deynze A."/>
        </authorList>
    </citation>
    <scope>NUCLEOTIDE SEQUENCE</scope>
    <source>
        <tissue evidence="1">Leaves</tissue>
    </source>
</reference>
<dbReference type="PANTHER" id="PTHR38926">
    <property type="entry name" value="F-BOX DOMAIN CONTAINING PROTEIN, EXPRESSED"/>
    <property type="match status" value="1"/>
</dbReference>
<dbReference type="Gene3D" id="3.80.10.10">
    <property type="entry name" value="Ribonuclease Inhibitor"/>
    <property type="match status" value="1"/>
</dbReference>
<dbReference type="OrthoDB" id="2095648at2759"/>
<dbReference type="InterPro" id="IPR036047">
    <property type="entry name" value="F-box-like_dom_sf"/>
</dbReference>
<dbReference type="EMBL" id="JACEFO010000338">
    <property type="protein sequence ID" value="KAF8775032.1"/>
    <property type="molecule type" value="Genomic_DNA"/>
</dbReference>
<dbReference type="PANTHER" id="PTHR38926:SF2">
    <property type="entry name" value="F-BOX_LRR-REPEAT PROTEIN 21-RELATED"/>
    <property type="match status" value="1"/>
</dbReference>
<comment type="caution">
    <text evidence="1">The sequence shown here is derived from an EMBL/GenBank/DDBJ whole genome shotgun (WGS) entry which is preliminary data.</text>
</comment>
<keyword evidence="2" id="KW-1185">Reference proteome</keyword>
<organism evidence="1 2">
    <name type="scientific">Digitaria exilis</name>
    <dbReference type="NCBI Taxonomy" id="1010633"/>
    <lineage>
        <taxon>Eukaryota</taxon>
        <taxon>Viridiplantae</taxon>
        <taxon>Streptophyta</taxon>
        <taxon>Embryophyta</taxon>
        <taxon>Tracheophyta</taxon>
        <taxon>Spermatophyta</taxon>
        <taxon>Magnoliopsida</taxon>
        <taxon>Liliopsida</taxon>
        <taxon>Poales</taxon>
        <taxon>Poaceae</taxon>
        <taxon>PACMAD clade</taxon>
        <taxon>Panicoideae</taxon>
        <taxon>Panicodae</taxon>
        <taxon>Paniceae</taxon>
        <taxon>Anthephorinae</taxon>
        <taxon>Digitaria</taxon>
    </lineage>
</organism>
<dbReference type="Proteomes" id="UP000636709">
    <property type="component" value="Unassembled WGS sequence"/>
</dbReference>
<evidence type="ECO:0000313" key="2">
    <source>
        <dbReference type="Proteomes" id="UP000636709"/>
    </source>
</evidence>
<dbReference type="AlphaFoldDB" id="A0A835FV34"/>
<dbReference type="InterPro" id="IPR032675">
    <property type="entry name" value="LRR_dom_sf"/>
</dbReference>
<evidence type="ECO:0000313" key="1">
    <source>
        <dbReference type="EMBL" id="KAF8775032.1"/>
    </source>
</evidence>
<name>A0A835FV34_9POAL</name>
<protein>
    <submittedName>
        <fullName evidence="1">Uncharacterized protein</fullName>
    </submittedName>
</protein>
<proteinExistence type="predicted"/>
<accession>A0A835FV34</accession>
<dbReference type="SUPFAM" id="SSF81383">
    <property type="entry name" value="F-box domain"/>
    <property type="match status" value="1"/>
</dbReference>
<dbReference type="Gene3D" id="1.20.1280.50">
    <property type="match status" value="1"/>
</dbReference>